<evidence type="ECO:0000256" key="1">
    <source>
        <dbReference type="ARBA" id="ARBA00008683"/>
    </source>
</evidence>
<reference evidence="6" key="1">
    <citation type="submission" date="2020-07" db="EMBL/GenBank/DDBJ databases">
        <title>Huge and variable diversity of episymbiotic CPR bacteria and DPANN archaea in groundwater ecosystems.</title>
        <authorList>
            <person name="He C.Y."/>
            <person name="Keren R."/>
            <person name="Whittaker M."/>
            <person name="Farag I.F."/>
            <person name="Doudna J."/>
            <person name="Cate J.H.D."/>
            <person name="Banfield J.F."/>
        </authorList>
    </citation>
    <scope>NUCLEOTIDE SEQUENCE</scope>
    <source>
        <strain evidence="6">NC_groundwater_672_Ag_B-0.1um_62_36</strain>
    </source>
</reference>
<evidence type="ECO:0000313" key="7">
    <source>
        <dbReference type="Proteomes" id="UP000769766"/>
    </source>
</evidence>
<dbReference type="InterPro" id="IPR004635">
    <property type="entry name" value="Pept_S49_SppA"/>
</dbReference>
<organism evidence="6 7">
    <name type="scientific">Tectimicrobiota bacterium</name>
    <dbReference type="NCBI Taxonomy" id="2528274"/>
    <lineage>
        <taxon>Bacteria</taxon>
        <taxon>Pseudomonadati</taxon>
        <taxon>Nitrospinota/Tectimicrobiota group</taxon>
        <taxon>Candidatus Tectimicrobiota</taxon>
    </lineage>
</organism>
<sequence length="317" mass="34176">MKESPFRKALIGLLVVGALFWVFTLAFRLLVERGGPLGGGGKVAVVEVSGVISDAEETVEQLRKFGENKSIRSIVLRIDSPGGGVVPSQEIYQKVQELRQQGKKIVASMGSTAASGGYYIACASDKIMANPGTITGSIGVIMAMANVEDLMKKVGYRSVVIKSGEHKDIGSPFRAISPQERRFLQGVLDDVHRQFVEAVARGRRMQLESVKKLADGRIFTGQQAKENGLVDELGSLSDAVSLAGRLGGIAGKPEIVRSRKPRSWLSRILKGQFSPGSLFPLARDGMGLEPYYLWQHGSPWLLPPGLMPGLVPLVPTP</sequence>
<dbReference type="InterPro" id="IPR002142">
    <property type="entry name" value="Peptidase_S49"/>
</dbReference>
<evidence type="ECO:0000313" key="6">
    <source>
        <dbReference type="EMBL" id="MBI2875660.1"/>
    </source>
</evidence>
<comment type="caution">
    <text evidence="6">The sequence shown here is derived from an EMBL/GenBank/DDBJ whole genome shotgun (WGS) entry which is preliminary data.</text>
</comment>
<evidence type="ECO:0000256" key="2">
    <source>
        <dbReference type="ARBA" id="ARBA00022670"/>
    </source>
</evidence>
<accession>A0A932CLK2</accession>
<dbReference type="PANTHER" id="PTHR42987:SF7">
    <property type="entry name" value="SIGNAL PEPTIDE PEPTIDASE SPPA-RELATED"/>
    <property type="match status" value="1"/>
</dbReference>
<comment type="similarity">
    <text evidence="1">Belongs to the peptidase S49 family.</text>
</comment>
<proteinExistence type="inferred from homology"/>
<dbReference type="NCBIfam" id="TIGR00706">
    <property type="entry name" value="SppA_dom"/>
    <property type="match status" value="1"/>
</dbReference>
<dbReference type="GO" id="GO:0006508">
    <property type="term" value="P:proteolysis"/>
    <property type="evidence" value="ECO:0007669"/>
    <property type="project" value="UniProtKB-KW"/>
</dbReference>
<dbReference type="SUPFAM" id="SSF52096">
    <property type="entry name" value="ClpP/crotonase"/>
    <property type="match status" value="1"/>
</dbReference>
<dbReference type="GO" id="GO:0008236">
    <property type="term" value="F:serine-type peptidase activity"/>
    <property type="evidence" value="ECO:0007669"/>
    <property type="project" value="UniProtKB-KW"/>
</dbReference>
<feature type="domain" description="Peptidase S49" evidence="5">
    <location>
        <begin position="98"/>
        <end position="243"/>
    </location>
</feature>
<evidence type="ECO:0000256" key="4">
    <source>
        <dbReference type="ARBA" id="ARBA00022825"/>
    </source>
</evidence>
<dbReference type="EMBL" id="JACPRF010000063">
    <property type="protein sequence ID" value="MBI2875660.1"/>
    <property type="molecule type" value="Genomic_DNA"/>
</dbReference>
<dbReference type="Proteomes" id="UP000769766">
    <property type="component" value="Unassembled WGS sequence"/>
</dbReference>
<dbReference type="InterPro" id="IPR029045">
    <property type="entry name" value="ClpP/crotonase-like_dom_sf"/>
</dbReference>
<dbReference type="AlphaFoldDB" id="A0A932CLK2"/>
<dbReference type="CDD" id="cd07023">
    <property type="entry name" value="S49_Sppa_N_C"/>
    <property type="match status" value="1"/>
</dbReference>
<keyword evidence="3" id="KW-0378">Hydrolase</keyword>
<dbReference type="Pfam" id="PF01343">
    <property type="entry name" value="Peptidase_S49"/>
    <property type="match status" value="1"/>
</dbReference>
<name>A0A932CLK2_UNCTE</name>
<dbReference type="Gene3D" id="3.90.226.10">
    <property type="entry name" value="2-enoyl-CoA Hydratase, Chain A, domain 1"/>
    <property type="match status" value="2"/>
</dbReference>
<evidence type="ECO:0000259" key="5">
    <source>
        <dbReference type="Pfam" id="PF01343"/>
    </source>
</evidence>
<dbReference type="PANTHER" id="PTHR42987">
    <property type="entry name" value="PEPTIDASE S49"/>
    <property type="match status" value="1"/>
</dbReference>
<keyword evidence="4" id="KW-0720">Serine protease</keyword>
<dbReference type="InterPro" id="IPR047272">
    <property type="entry name" value="S49_SppA_C"/>
</dbReference>
<gene>
    <name evidence="6" type="primary">sppA</name>
    <name evidence="6" type="ORF">HYY20_02125</name>
</gene>
<evidence type="ECO:0000256" key="3">
    <source>
        <dbReference type="ARBA" id="ARBA00022801"/>
    </source>
</evidence>
<protein>
    <submittedName>
        <fullName evidence="6">Signal peptide peptidase SppA</fullName>
    </submittedName>
</protein>
<keyword evidence="2" id="KW-0645">Protease</keyword>